<dbReference type="AlphaFoldDB" id="A0AA52EBZ6"/>
<dbReference type="EMBL" id="CP123872">
    <property type="protein sequence ID" value="WND01920.1"/>
    <property type="molecule type" value="Genomic_DNA"/>
</dbReference>
<evidence type="ECO:0000256" key="1">
    <source>
        <dbReference type="ARBA" id="ARBA00004496"/>
    </source>
</evidence>
<dbReference type="PANTHER" id="PTHR33602">
    <property type="entry name" value="REGULATORY PROTEIN RECX FAMILY PROTEIN"/>
    <property type="match status" value="1"/>
</dbReference>
<keyword evidence="7" id="KW-1185">Reference proteome</keyword>
<accession>A0AA52EBZ6</accession>
<feature type="domain" description="RecX second three-helical" evidence="5">
    <location>
        <begin position="71"/>
        <end position="108"/>
    </location>
</feature>
<gene>
    <name evidence="6" type="ORF">QGN29_10185</name>
</gene>
<dbReference type="PANTHER" id="PTHR33602:SF1">
    <property type="entry name" value="REGULATORY PROTEIN RECX FAMILY PROTEIN"/>
    <property type="match status" value="1"/>
</dbReference>
<dbReference type="InterPro" id="IPR003783">
    <property type="entry name" value="Regulatory_RecX"/>
</dbReference>
<name>A0AA52EBZ6_9PROT</name>
<keyword evidence="4" id="KW-0963">Cytoplasm</keyword>
<dbReference type="GO" id="GO:0006282">
    <property type="term" value="P:regulation of DNA repair"/>
    <property type="evidence" value="ECO:0007669"/>
    <property type="project" value="InterPro"/>
</dbReference>
<protein>
    <recommendedName>
        <fullName evidence="3">Regulatory protein RecX</fullName>
    </recommendedName>
</protein>
<dbReference type="GO" id="GO:0005737">
    <property type="term" value="C:cytoplasm"/>
    <property type="evidence" value="ECO:0007669"/>
    <property type="project" value="UniProtKB-SubCell"/>
</dbReference>
<evidence type="ECO:0000313" key="7">
    <source>
        <dbReference type="Proteomes" id="UP001268683"/>
    </source>
</evidence>
<evidence type="ECO:0000259" key="5">
    <source>
        <dbReference type="Pfam" id="PF02631"/>
    </source>
</evidence>
<dbReference type="Proteomes" id="UP001268683">
    <property type="component" value="Chromosome"/>
</dbReference>
<comment type="subcellular location">
    <subcellularLocation>
        <location evidence="1">Cytoplasm</location>
    </subcellularLocation>
</comment>
<proteinExistence type="inferred from homology"/>
<dbReference type="Pfam" id="PF02631">
    <property type="entry name" value="RecX_HTH2"/>
    <property type="match status" value="1"/>
</dbReference>
<evidence type="ECO:0000256" key="3">
    <source>
        <dbReference type="ARBA" id="ARBA00018111"/>
    </source>
</evidence>
<dbReference type="RefSeq" id="WP_310797750.1">
    <property type="nucleotide sequence ID" value="NZ_CP123872.1"/>
</dbReference>
<reference evidence="6" key="1">
    <citation type="submission" date="2023-04" db="EMBL/GenBank/DDBJ databases">
        <title>Complete genome sequence of Temperatibacter marinus.</title>
        <authorList>
            <person name="Rong J.-C."/>
            <person name="Yi M.-L."/>
            <person name="Zhao Q."/>
        </authorList>
    </citation>
    <scope>NUCLEOTIDE SEQUENCE</scope>
    <source>
        <strain evidence="6">NBRC 110045</strain>
    </source>
</reference>
<dbReference type="KEGG" id="tmk:QGN29_10185"/>
<evidence type="ECO:0000313" key="6">
    <source>
        <dbReference type="EMBL" id="WND01920.1"/>
    </source>
</evidence>
<sequence length="184" mass="21576">MEKRKKPVTAAYLERAALFYLERYSSSRKNLERVLDRKVRRRHEDHSPPSQEEKEWIKQAADKCVNLGFVNDQRYASQKALSMHLSGKSERAIKNYLYHKGLSEEDISYAFKDLEEERGEDADLRAAIIYARKRGFGPFRMRHKSEDREQKDLASMLRAGHSMEQVHKVLKVSSVEELEDILYG</sequence>
<dbReference type="InterPro" id="IPR053924">
    <property type="entry name" value="RecX_HTH_2nd"/>
</dbReference>
<evidence type="ECO:0000256" key="4">
    <source>
        <dbReference type="ARBA" id="ARBA00022490"/>
    </source>
</evidence>
<organism evidence="6 7">
    <name type="scientific">Temperatibacter marinus</name>
    <dbReference type="NCBI Taxonomy" id="1456591"/>
    <lineage>
        <taxon>Bacteria</taxon>
        <taxon>Pseudomonadati</taxon>
        <taxon>Pseudomonadota</taxon>
        <taxon>Alphaproteobacteria</taxon>
        <taxon>Kordiimonadales</taxon>
        <taxon>Temperatibacteraceae</taxon>
        <taxon>Temperatibacter</taxon>
    </lineage>
</organism>
<evidence type="ECO:0000256" key="2">
    <source>
        <dbReference type="ARBA" id="ARBA00009695"/>
    </source>
</evidence>
<comment type="similarity">
    <text evidence="2">Belongs to the RecX family.</text>
</comment>